<keyword evidence="10 20" id="KW-0418">Kinase</keyword>
<organism evidence="20 21">
    <name type="scientific">Poseidonocella sedimentorum</name>
    <dbReference type="NCBI Taxonomy" id="871652"/>
    <lineage>
        <taxon>Bacteria</taxon>
        <taxon>Pseudomonadati</taxon>
        <taxon>Pseudomonadota</taxon>
        <taxon>Alphaproteobacteria</taxon>
        <taxon>Rhodobacterales</taxon>
        <taxon>Roseobacteraceae</taxon>
        <taxon>Poseidonocella</taxon>
    </lineage>
</organism>
<accession>A0A1I6DT49</accession>
<dbReference type="OrthoDB" id="7568856at2"/>
<dbReference type="FunFam" id="3.30.450.20:FF:000127">
    <property type="entry name" value="C4-dicarboxylate transport sensor protein"/>
    <property type="match status" value="1"/>
</dbReference>
<keyword evidence="11" id="KW-0067">ATP-binding</keyword>
<dbReference type="InterPro" id="IPR003594">
    <property type="entry name" value="HATPase_dom"/>
</dbReference>
<evidence type="ECO:0000256" key="11">
    <source>
        <dbReference type="ARBA" id="ARBA00022840"/>
    </source>
</evidence>
<evidence type="ECO:0000256" key="14">
    <source>
        <dbReference type="ARBA" id="ARBA00023136"/>
    </source>
</evidence>
<feature type="coiled-coil region" evidence="17">
    <location>
        <begin position="326"/>
        <end position="381"/>
    </location>
</feature>
<dbReference type="PIRSF" id="PIRSF036431">
    <property type="entry name" value="STHK_DctB"/>
    <property type="match status" value="1"/>
</dbReference>
<dbReference type="SMART" id="SM00387">
    <property type="entry name" value="HATPase_c"/>
    <property type="match status" value="1"/>
</dbReference>
<keyword evidence="9" id="KW-0547">Nucleotide-binding</keyword>
<evidence type="ECO:0000256" key="5">
    <source>
        <dbReference type="ARBA" id="ARBA00022519"/>
    </source>
</evidence>
<evidence type="ECO:0000313" key="20">
    <source>
        <dbReference type="EMBL" id="SFR08625.1"/>
    </source>
</evidence>
<dbReference type="PANTHER" id="PTHR43065">
    <property type="entry name" value="SENSOR HISTIDINE KINASE"/>
    <property type="match status" value="1"/>
</dbReference>
<keyword evidence="21" id="KW-1185">Reference proteome</keyword>
<evidence type="ECO:0000256" key="17">
    <source>
        <dbReference type="SAM" id="Coils"/>
    </source>
</evidence>
<evidence type="ECO:0000259" key="19">
    <source>
        <dbReference type="PROSITE" id="PS50109"/>
    </source>
</evidence>
<gene>
    <name evidence="20" type="ORF">SAMN04515673_105100</name>
</gene>
<keyword evidence="8 18" id="KW-0812">Transmembrane</keyword>
<dbReference type="EC" id="2.7.13.3" evidence="3"/>
<dbReference type="RefSeq" id="WP_092080005.1">
    <property type="nucleotide sequence ID" value="NZ_FOYI01000005.1"/>
</dbReference>
<dbReference type="PANTHER" id="PTHR43065:SF46">
    <property type="entry name" value="C4-DICARBOXYLATE TRANSPORT SENSOR PROTEIN DCTB"/>
    <property type="match status" value="1"/>
</dbReference>
<dbReference type="AlphaFoldDB" id="A0A1I6DT49"/>
<evidence type="ECO:0000256" key="6">
    <source>
        <dbReference type="ARBA" id="ARBA00022553"/>
    </source>
</evidence>
<dbReference type="GO" id="GO:0005886">
    <property type="term" value="C:plasma membrane"/>
    <property type="evidence" value="ECO:0007669"/>
    <property type="project" value="UniProtKB-SubCell"/>
</dbReference>
<dbReference type="CDD" id="cd00082">
    <property type="entry name" value="HisKA"/>
    <property type="match status" value="1"/>
</dbReference>
<evidence type="ECO:0000313" key="21">
    <source>
        <dbReference type="Proteomes" id="UP000199302"/>
    </source>
</evidence>
<keyword evidence="14 18" id="KW-0472">Membrane</keyword>
<dbReference type="InterPro" id="IPR029151">
    <property type="entry name" value="Sensor-like_sf"/>
</dbReference>
<evidence type="ECO:0000256" key="8">
    <source>
        <dbReference type="ARBA" id="ARBA00022692"/>
    </source>
</evidence>
<keyword evidence="6" id="KW-0597">Phosphoprotein</keyword>
<dbReference type="SUPFAM" id="SSF55874">
    <property type="entry name" value="ATPase domain of HSP90 chaperone/DNA topoisomerase II/histidine kinase"/>
    <property type="match status" value="1"/>
</dbReference>
<dbReference type="InterPro" id="IPR005467">
    <property type="entry name" value="His_kinase_dom"/>
</dbReference>
<feature type="domain" description="Histidine kinase" evidence="19">
    <location>
        <begin position="397"/>
        <end position="610"/>
    </location>
</feature>
<evidence type="ECO:0000256" key="2">
    <source>
        <dbReference type="ARBA" id="ARBA00004429"/>
    </source>
</evidence>
<dbReference type="InterPro" id="IPR036890">
    <property type="entry name" value="HATPase_C_sf"/>
</dbReference>
<dbReference type="EMBL" id="FOYI01000005">
    <property type="protein sequence ID" value="SFR08625.1"/>
    <property type="molecule type" value="Genomic_DNA"/>
</dbReference>
<sequence>MTAPLSPASRPSRKLLRIALLLAVLAGTALAALPRIERYFLIETAEREEATLRLATESLRGALNRSEALPRLLAERPMLKRLLREPQNVGLLPYVNEQLRQTALQLDLADVYVMDIDGTTIAASNYRRDTSFVGQTFDYRPYFTDALRDGIGRFHALGVTSGQRGYFFAAPVVDGAEVLGVVAVKILLDKFEAAWRDAPNKFVVTDMNEVIFLSDRSDWHFRSFGEITPEARDYISRTRQYPLDALIPIRTERRALDDGHELLAVRAPGGRENFVVNTGLVASAGWRVSVLTPTGPALAQARQTLAISVLLVWSAGLLGVLYLQRRAQLLDRLAQQRRYHDRLERRVSERTRELNDANTQLTREVEDRRAAEDKLRRTQKDLVQAGKLAALGQMSAAFSHEFNQPLAAVKAYADNAVTFLARDRVSEARENVRLISQMADRMAAISRHLRNFARRPQDKIGPVPVRAALQDALDLLAPQLNASGVKVVFSPPEAEIEVMGGRVRLQQVIVNLLTNAIDAMEAAPVRRIDIGIERREDRLTLRLRDHGPGIDEAARDQLFDPFFTTKETGKGLGLGLSISYNIIRDFGGRMSAENHPGGGAVFTVDLAVAPRSAAARGQKASAA</sequence>
<dbReference type="Pfam" id="PF02518">
    <property type="entry name" value="HATPase_c"/>
    <property type="match status" value="1"/>
</dbReference>
<comment type="subcellular location">
    <subcellularLocation>
        <location evidence="2">Cell inner membrane</location>
        <topology evidence="2">Multi-pass membrane protein</topology>
    </subcellularLocation>
</comment>
<dbReference type="Gene3D" id="1.10.287.130">
    <property type="match status" value="1"/>
</dbReference>
<dbReference type="SMART" id="SM00388">
    <property type="entry name" value="HisKA"/>
    <property type="match status" value="1"/>
</dbReference>
<dbReference type="InterPro" id="IPR017055">
    <property type="entry name" value="Sig_transdc_His_kinase_DctB"/>
</dbReference>
<evidence type="ECO:0000256" key="10">
    <source>
        <dbReference type="ARBA" id="ARBA00022777"/>
    </source>
</evidence>
<dbReference type="Proteomes" id="UP000199302">
    <property type="component" value="Unassembled WGS sequence"/>
</dbReference>
<keyword evidence="4" id="KW-1003">Cell membrane</keyword>
<evidence type="ECO:0000256" key="18">
    <source>
        <dbReference type="SAM" id="Phobius"/>
    </source>
</evidence>
<dbReference type="PROSITE" id="PS50109">
    <property type="entry name" value="HIS_KIN"/>
    <property type="match status" value="1"/>
</dbReference>
<dbReference type="Gene3D" id="3.30.565.10">
    <property type="entry name" value="Histidine kinase-like ATPase, C-terminal domain"/>
    <property type="match status" value="1"/>
</dbReference>
<dbReference type="SUPFAM" id="SSF103190">
    <property type="entry name" value="Sensory domain-like"/>
    <property type="match status" value="1"/>
</dbReference>
<dbReference type="GO" id="GO:0000155">
    <property type="term" value="F:phosphorelay sensor kinase activity"/>
    <property type="evidence" value="ECO:0007669"/>
    <property type="project" value="InterPro"/>
</dbReference>
<keyword evidence="13" id="KW-0902">Two-component regulatory system</keyword>
<dbReference type="PRINTS" id="PR00344">
    <property type="entry name" value="BCTRLSENSOR"/>
</dbReference>
<proteinExistence type="predicted"/>
<protein>
    <recommendedName>
        <fullName evidence="16">C4-dicarboxylate transport sensor protein DctB</fullName>
        <ecNumber evidence="3">2.7.13.3</ecNumber>
    </recommendedName>
</protein>
<evidence type="ECO:0000256" key="3">
    <source>
        <dbReference type="ARBA" id="ARBA00012438"/>
    </source>
</evidence>
<dbReference type="STRING" id="871652.SAMN04515673_105100"/>
<dbReference type="SUPFAM" id="SSF47384">
    <property type="entry name" value="Homodimeric domain of signal transducing histidine kinase"/>
    <property type="match status" value="1"/>
</dbReference>
<evidence type="ECO:0000256" key="7">
    <source>
        <dbReference type="ARBA" id="ARBA00022679"/>
    </source>
</evidence>
<dbReference type="FunFam" id="1.10.287.130:FF:000049">
    <property type="entry name" value="C4-dicarboxylate transport sensor protein DctB"/>
    <property type="match status" value="1"/>
</dbReference>
<evidence type="ECO:0000256" key="16">
    <source>
        <dbReference type="ARBA" id="ARBA00073143"/>
    </source>
</evidence>
<evidence type="ECO:0000256" key="15">
    <source>
        <dbReference type="ARBA" id="ARBA00059004"/>
    </source>
</evidence>
<dbReference type="InterPro" id="IPR036097">
    <property type="entry name" value="HisK_dim/P_sf"/>
</dbReference>
<evidence type="ECO:0000256" key="1">
    <source>
        <dbReference type="ARBA" id="ARBA00000085"/>
    </source>
</evidence>
<dbReference type="InterPro" id="IPR003661">
    <property type="entry name" value="HisK_dim/P_dom"/>
</dbReference>
<name>A0A1I6DT49_9RHOB</name>
<evidence type="ECO:0000256" key="13">
    <source>
        <dbReference type="ARBA" id="ARBA00023012"/>
    </source>
</evidence>
<keyword evidence="7" id="KW-0808">Transferase</keyword>
<reference evidence="20 21" key="1">
    <citation type="submission" date="2016-10" db="EMBL/GenBank/DDBJ databases">
        <authorList>
            <person name="de Groot N.N."/>
        </authorList>
    </citation>
    <scope>NUCLEOTIDE SEQUENCE [LARGE SCALE GENOMIC DNA]</scope>
    <source>
        <strain evidence="21">KMM 9023,NRIC 0796,JCM 17311,KCTC 23692</strain>
    </source>
</reference>
<evidence type="ECO:0000256" key="12">
    <source>
        <dbReference type="ARBA" id="ARBA00022989"/>
    </source>
</evidence>
<keyword evidence="17" id="KW-0175">Coiled coil</keyword>
<comment type="function">
    <text evidence="15">Member of the two-component regulatory system DctB/DctD involved in the transport of C4-dicarboxylates. DctB functions as a membrane-associated protein kinase that phosphorylates DctD in response to environmental signals.</text>
</comment>
<dbReference type="InterPro" id="IPR004358">
    <property type="entry name" value="Sig_transdc_His_kin-like_C"/>
</dbReference>
<dbReference type="Gene3D" id="3.30.450.20">
    <property type="entry name" value="PAS domain"/>
    <property type="match status" value="2"/>
</dbReference>
<dbReference type="Pfam" id="PF00512">
    <property type="entry name" value="HisKA"/>
    <property type="match status" value="1"/>
</dbReference>
<keyword evidence="5" id="KW-0997">Cell inner membrane</keyword>
<feature type="transmembrane region" description="Helical" evidence="18">
    <location>
        <begin position="305"/>
        <end position="323"/>
    </location>
</feature>
<keyword evidence="12 18" id="KW-1133">Transmembrane helix</keyword>
<comment type="catalytic activity">
    <reaction evidence="1">
        <text>ATP + protein L-histidine = ADP + protein N-phospho-L-histidine.</text>
        <dbReference type="EC" id="2.7.13.3"/>
    </reaction>
</comment>
<evidence type="ECO:0000256" key="4">
    <source>
        <dbReference type="ARBA" id="ARBA00022475"/>
    </source>
</evidence>
<dbReference type="GO" id="GO:0005524">
    <property type="term" value="F:ATP binding"/>
    <property type="evidence" value="ECO:0007669"/>
    <property type="project" value="UniProtKB-KW"/>
</dbReference>
<evidence type="ECO:0000256" key="9">
    <source>
        <dbReference type="ARBA" id="ARBA00022741"/>
    </source>
</evidence>